<dbReference type="GO" id="GO:0003700">
    <property type="term" value="F:DNA-binding transcription factor activity"/>
    <property type="evidence" value="ECO:0007669"/>
    <property type="project" value="InterPro"/>
</dbReference>
<name>A0A1M6PFS5_9CLOT</name>
<gene>
    <name evidence="6" type="ORF">SAMN02745248_01682</name>
</gene>
<evidence type="ECO:0000259" key="5">
    <source>
        <dbReference type="PROSITE" id="PS50887"/>
    </source>
</evidence>
<dbReference type="EMBL" id="FRAD01000013">
    <property type="protein sequence ID" value="SHK06752.1"/>
    <property type="molecule type" value="Genomic_DNA"/>
</dbReference>
<dbReference type="PROSITE" id="PS00041">
    <property type="entry name" value="HTH_ARAC_FAMILY_1"/>
    <property type="match status" value="1"/>
</dbReference>
<dbReference type="PANTHER" id="PTHR47504:SF5">
    <property type="entry name" value="RIGHT ORIGIN-BINDING PROTEIN"/>
    <property type="match status" value="1"/>
</dbReference>
<dbReference type="GO" id="GO:0043565">
    <property type="term" value="F:sequence-specific DNA binding"/>
    <property type="evidence" value="ECO:0007669"/>
    <property type="project" value="InterPro"/>
</dbReference>
<evidence type="ECO:0000313" key="6">
    <source>
        <dbReference type="EMBL" id="SHK06752.1"/>
    </source>
</evidence>
<dbReference type="AlphaFoldDB" id="A0A1M6PFS5"/>
<accession>A0A1M6PFS5</accession>
<dbReference type="SUPFAM" id="SSF46689">
    <property type="entry name" value="Homeodomain-like"/>
    <property type="match status" value="2"/>
</dbReference>
<dbReference type="Pfam" id="PF00990">
    <property type="entry name" value="GGDEF"/>
    <property type="match status" value="1"/>
</dbReference>
<dbReference type="InterPro" id="IPR029787">
    <property type="entry name" value="Nucleotide_cyclase"/>
</dbReference>
<dbReference type="InterPro" id="IPR000160">
    <property type="entry name" value="GGDEF_dom"/>
</dbReference>
<evidence type="ECO:0000256" key="2">
    <source>
        <dbReference type="ARBA" id="ARBA00023125"/>
    </source>
</evidence>
<dbReference type="Proteomes" id="UP000183952">
    <property type="component" value="Unassembled WGS sequence"/>
</dbReference>
<keyword evidence="2" id="KW-0238">DNA-binding</keyword>
<dbReference type="STRING" id="1121331.SAMN02745248_01682"/>
<dbReference type="PANTHER" id="PTHR47504">
    <property type="entry name" value="RIGHT ORIGIN-BINDING PROTEIN"/>
    <property type="match status" value="1"/>
</dbReference>
<feature type="domain" description="HTH araC/xylS-type" evidence="4">
    <location>
        <begin position="8"/>
        <end position="106"/>
    </location>
</feature>
<protein>
    <submittedName>
        <fullName evidence="6">AraC family transcriptional regulator</fullName>
    </submittedName>
</protein>
<dbReference type="PROSITE" id="PS01124">
    <property type="entry name" value="HTH_ARAC_FAMILY_2"/>
    <property type="match status" value="1"/>
</dbReference>
<keyword evidence="3" id="KW-0804">Transcription</keyword>
<dbReference type="InterPro" id="IPR018060">
    <property type="entry name" value="HTH_AraC"/>
</dbReference>
<dbReference type="Gene3D" id="3.30.70.270">
    <property type="match status" value="1"/>
</dbReference>
<reference evidence="6 7" key="1">
    <citation type="submission" date="2016-11" db="EMBL/GenBank/DDBJ databases">
        <authorList>
            <person name="Jaros S."/>
            <person name="Januszkiewicz K."/>
            <person name="Wedrychowicz H."/>
        </authorList>
    </citation>
    <scope>NUCLEOTIDE SEQUENCE [LARGE SCALE GENOMIC DNA]</scope>
    <source>
        <strain evidence="6 7">DSM 3090</strain>
    </source>
</reference>
<keyword evidence="7" id="KW-1185">Reference proteome</keyword>
<dbReference type="RefSeq" id="WP_072903648.1">
    <property type="nucleotide sequence ID" value="NZ_FRAD01000013.1"/>
</dbReference>
<evidence type="ECO:0000313" key="7">
    <source>
        <dbReference type="Proteomes" id="UP000183952"/>
    </source>
</evidence>
<organism evidence="6 7">
    <name type="scientific">Hathewaya proteolytica DSM 3090</name>
    <dbReference type="NCBI Taxonomy" id="1121331"/>
    <lineage>
        <taxon>Bacteria</taxon>
        <taxon>Bacillati</taxon>
        <taxon>Bacillota</taxon>
        <taxon>Clostridia</taxon>
        <taxon>Eubacteriales</taxon>
        <taxon>Clostridiaceae</taxon>
        <taxon>Hathewaya</taxon>
    </lineage>
</organism>
<dbReference type="Pfam" id="PF12833">
    <property type="entry name" value="HTH_18"/>
    <property type="match status" value="1"/>
</dbReference>
<evidence type="ECO:0000256" key="3">
    <source>
        <dbReference type="ARBA" id="ARBA00023163"/>
    </source>
</evidence>
<sequence>MKNFYVLTDALNYIENNLCDIINQEELAKACYCSLSSLQKIFKYVFQLSINDYICRRRMTCAAKELIESDMSITDISFRYQYSSPEIFTRAFTRVWKMTPSEFRRERRFTGLFPKYDFKYDGGENIMSSKKFDISMLYDEIKKRSNTYVLCFDICGMMELNKISRDVGDKAILQCLERIDNNASDDMFLFRSGGDEFVLVTGLENLEQLEKLAEKIMDLNGQTIESQGESIPVFMRVGGMKIGEGNLKYCDVFTNIREVIEETRRSKEDVRIV</sequence>
<dbReference type="InterPro" id="IPR018062">
    <property type="entry name" value="HTH_AraC-typ_CS"/>
</dbReference>
<proteinExistence type="predicted"/>
<dbReference type="OrthoDB" id="45544at2"/>
<dbReference type="PROSITE" id="PS50887">
    <property type="entry name" value="GGDEF"/>
    <property type="match status" value="1"/>
</dbReference>
<dbReference type="SMART" id="SM00342">
    <property type="entry name" value="HTH_ARAC"/>
    <property type="match status" value="1"/>
</dbReference>
<evidence type="ECO:0000259" key="4">
    <source>
        <dbReference type="PROSITE" id="PS01124"/>
    </source>
</evidence>
<dbReference type="SUPFAM" id="SSF55073">
    <property type="entry name" value="Nucleotide cyclase"/>
    <property type="match status" value="1"/>
</dbReference>
<dbReference type="InterPro" id="IPR043128">
    <property type="entry name" value="Rev_trsase/Diguanyl_cyclase"/>
</dbReference>
<feature type="domain" description="GGDEF" evidence="5">
    <location>
        <begin position="145"/>
        <end position="273"/>
    </location>
</feature>
<dbReference type="InterPro" id="IPR009057">
    <property type="entry name" value="Homeodomain-like_sf"/>
</dbReference>
<dbReference type="InterPro" id="IPR050959">
    <property type="entry name" value="MarA-like"/>
</dbReference>
<keyword evidence="1" id="KW-0805">Transcription regulation</keyword>
<dbReference type="Gene3D" id="1.10.10.60">
    <property type="entry name" value="Homeodomain-like"/>
    <property type="match status" value="2"/>
</dbReference>
<evidence type="ECO:0000256" key="1">
    <source>
        <dbReference type="ARBA" id="ARBA00023015"/>
    </source>
</evidence>